<dbReference type="AlphaFoldDB" id="A0A4R5EHX7"/>
<dbReference type="RefSeq" id="WP_132638288.1">
    <property type="nucleotide sequence ID" value="NZ_SMLD01000153.1"/>
</dbReference>
<proteinExistence type="predicted"/>
<protein>
    <submittedName>
        <fullName evidence="3">DUF2637 domain-containing protein</fullName>
    </submittedName>
</protein>
<keyword evidence="2" id="KW-0472">Membrane</keyword>
<feature type="region of interest" description="Disordered" evidence="1">
    <location>
        <begin position="315"/>
        <end position="334"/>
    </location>
</feature>
<dbReference type="Proteomes" id="UP000295136">
    <property type="component" value="Unassembled WGS sequence"/>
</dbReference>
<evidence type="ECO:0000256" key="1">
    <source>
        <dbReference type="SAM" id="MobiDB-lite"/>
    </source>
</evidence>
<feature type="region of interest" description="Disordered" evidence="1">
    <location>
        <begin position="238"/>
        <end position="271"/>
    </location>
</feature>
<feature type="transmembrane region" description="Helical" evidence="2">
    <location>
        <begin position="18"/>
        <end position="38"/>
    </location>
</feature>
<organism evidence="3 4">
    <name type="scientific">Nonomuraea mesophila</name>
    <dbReference type="NCBI Taxonomy" id="2530382"/>
    <lineage>
        <taxon>Bacteria</taxon>
        <taxon>Bacillati</taxon>
        <taxon>Actinomycetota</taxon>
        <taxon>Actinomycetes</taxon>
        <taxon>Streptosporangiales</taxon>
        <taxon>Streptosporangiaceae</taxon>
        <taxon>Nonomuraea</taxon>
    </lineage>
</organism>
<feature type="transmembrane region" description="Helical" evidence="2">
    <location>
        <begin position="112"/>
        <end position="136"/>
    </location>
</feature>
<sequence length="334" mass="36861">MNVCHTAPRPLTEGERTAVAVTAAVTGALGLIGFINSFERVAHAAGPSFGWFAWTVPLGIDLGIAVFSALDIVLARLGMRVSWLRFIPWALTGATVYLNVAAYLSAPGATDWFAVVAHALLPLLWVIAIEVGAHVIRKRADLAKPDHMDGIRRSRWLLAPMATVALWRRMVLWEICSYPEALGRERERILAKTELQDRYGLLWRWKATRRERALYYLGELTPKNIPLLAEAVRVDQENIPPALPPAPRKRPAPKSTRAKSPSRTPNVGDLVPLGRRVAADLKAQGEPLTRDRLRDAFRRQGQSISTDRAGALLSRLKSEGSAKQATPVREDEAA</sequence>
<accession>A0A4R5EHX7</accession>
<keyword evidence="4" id="KW-1185">Reference proteome</keyword>
<keyword evidence="2" id="KW-1133">Transmembrane helix</keyword>
<gene>
    <name evidence="3" type="ORF">E1295_37635</name>
</gene>
<evidence type="ECO:0000313" key="3">
    <source>
        <dbReference type="EMBL" id="TDE33893.1"/>
    </source>
</evidence>
<evidence type="ECO:0000256" key="2">
    <source>
        <dbReference type="SAM" id="Phobius"/>
    </source>
</evidence>
<dbReference type="Pfam" id="PF10935">
    <property type="entry name" value="DUF2637"/>
    <property type="match status" value="1"/>
</dbReference>
<feature type="transmembrane region" description="Helical" evidence="2">
    <location>
        <begin position="86"/>
        <end position="106"/>
    </location>
</feature>
<comment type="caution">
    <text evidence="3">The sequence shown here is derived from an EMBL/GenBank/DDBJ whole genome shotgun (WGS) entry which is preliminary data.</text>
</comment>
<name>A0A4R5EHX7_9ACTN</name>
<feature type="transmembrane region" description="Helical" evidence="2">
    <location>
        <begin position="50"/>
        <end position="74"/>
    </location>
</feature>
<dbReference type="InterPro" id="IPR021235">
    <property type="entry name" value="DUF2637"/>
</dbReference>
<keyword evidence="2" id="KW-0812">Transmembrane</keyword>
<evidence type="ECO:0000313" key="4">
    <source>
        <dbReference type="Proteomes" id="UP000295136"/>
    </source>
</evidence>
<reference evidence="3 4" key="1">
    <citation type="submission" date="2019-03" db="EMBL/GenBank/DDBJ databases">
        <title>Draft genome sequences of novel Actinobacteria.</title>
        <authorList>
            <person name="Sahin N."/>
            <person name="Ay H."/>
            <person name="Saygin H."/>
        </authorList>
    </citation>
    <scope>NUCLEOTIDE SEQUENCE [LARGE SCALE GENOMIC DNA]</scope>
    <source>
        <strain evidence="3 4">6K102</strain>
    </source>
</reference>
<dbReference type="EMBL" id="SMLD01000153">
    <property type="protein sequence ID" value="TDE33893.1"/>
    <property type="molecule type" value="Genomic_DNA"/>
</dbReference>